<keyword evidence="3" id="KW-1185">Reference proteome</keyword>
<dbReference type="SUPFAM" id="SSF52096">
    <property type="entry name" value="ClpP/crotonase"/>
    <property type="match status" value="1"/>
</dbReference>
<dbReference type="InterPro" id="IPR029045">
    <property type="entry name" value="ClpP/crotonase-like_dom_sf"/>
</dbReference>
<dbReference type="Pfam" id="PF00378">
    <property type="entry name" value="ECH_1"/>
    <property type="match status" value="1"/>
</dbReference>
<proteinExistence type="inferred from homology"/>
<gene>
    <name evidence="2" type="ORF">R7226_02415</name>
</gene>
<sequence>MHTVQPTHIRIRRVGGVEQIELHRPEALNAWTPEMGRELLAALRAASADEQVRAVLITGAGRAFCAGADVKVPRELEPDGSPDLHTRLEQIYNPIVLELRRMPKPAIAAVHGAAAGLGVSLALACDLVVAAESATFLLAFVHIAVMPDGGVLPHLVARVGPARAAQLAMLGEKLPARTAHTWGIVNDVVADDDLAAAGETLAARLAALPTTALASMKEIVNASLGAELEPLLAREAQVQQRHATTADYAEGVAAFKEKRRPRFIGA</sequence>
<accession>A0ABU4HKD9</accession>
<organism evidence="2 3">
    <name type="scientific">Conexibacter stalactiti</name>
    <dbReference type="NCBI Taxonomy" id="1940611"/>
    <lineage>
        <taxon>Bacteria</taxon>
        <taxon>Bacillati</taxon>
        <taxon>Actinomycetota</taxon>
        <taxon>Thermoleophilia</taxon>
        <taxon>Solirubrobacterales</taxon>
        <taxon>Conexibacteraceae</taxon>
        <taxon>Conexibacter</taxon>
    </lineage>
</organism>
<comment type="similarity">
    <text evidence="1">Belongs to the enoyl-CoA hydratase/isomerase family.</text>
</comment>
<reference evidence="3" key="1">
    <citation type="submission" date="2023-07" db="EMBL/GenBank/DDBJ databases">
        <title>Conexibacter stalactiti sp. nov., isolated from stalactites in a lava cave and emended description of the genus Conexibacter.</title>
        <authorList>
            <person name="Lee S.D."/>
        </authorList>
    </citation>
    <scope>NUCLEOTIDE SEQUENCE [LARGE SCALE GENOMIC DNA]</scope>
    <source>
        <strain evidence="3">KCTC 39840</strain>
    </source>
</reference>
<dbReference type="InterPro" id="IPR001753">
    <property type="entry name" value="Enoyl-CoA_hydra/iso"/>
</dbReference>
<evidence type="ECO:0000313" key="3">
    <source>
        <dbReference type="Proteomes" id="UP001284601"/>
    </source>
</evidence>
<dbReference type="Proteomes" id="UP001284601">
    <property type="component" value="Unassembled WGS sequence"/>
</dbReference>
<dbReference type="PANTHER" id="PTHR43459:SF1">
    <property type="entry name" value="EG:BACN32G11.4 PROTEIN"/>
    <property type="match status" value="1"/>
</dbReference>
<comment type="caution">
    <text evidence="2">The sequence shown here is derived from an EMBL/GenBank/DDBJ whole genome shotgun (WGS) entry which is preliminary data.</text>
</comment>
<name>A0ABU4HKD9_9ACTN</name>
<dbReference type="InterPro" id="IPR014748">
    <property type="entry name" value="Enoyl-CoA_hydra_C"/>
</dbReference>
<evidence type="ECO:0000313" key="2">
    <source>
        <dbReference type="EMBL" id="MDW5593174.1"/>
    </source>
</evidence>
<evidence type="ECO:0000256" key="1">
    <source>
        <dbReference type="ARBA" id="ARBA00005254"/>
    </source>
</evidence>
<protein>
    <submittedName>
        <fullName evidence="2">Enoyl-CoA hydratase-related protein</fullName>
    </submittedName>
</protein>
<dbReference type="EMBL" id="JAWSTH010000003">
    <property type="protein sequence ID" value="MDW5593174.1"/>
    <property type="molecule type" value="Genomic_DNA"/>
</dbReference>
<dbReference type="Gene3D" id="3.90.226.10">
    <property type="entry name" value="2-enoyl-CoA Hydratase, Chain A, domain 1"/>
    <property type="match status" value="1"/>
</dbReference>
<dbReference type="PANTHER" id="PTHR43459">
    <property type="entry name" value="ENOYL-COA HYDRATASE"/>
    <property type="match status" value="1"/>
</dbReference>
<dbReference type="CDD" id="cd06558">
    <property type="entry name" value="crotonase-like"/>
    <property type="match status" value="1"/>
</dbReference>
<dbReference type="RefSeq" id="WP_318595436.1">
    <property type="nucleotide sequence ID" value="NZ_JAWSTH010000003.1"/>
</dbReference>
<dbReference type="Gene3D" id="1.10.12.10">
    <property type="entry name" value="Lyase 2-enoyl-coa Hydratase, Chain A, domain 2"/>
    <property type="match status" value="1"/>
</dbReference>